<dbReference type="RefSeq" id="WP_035517230.1">
    <property type="nucleotide sequence ID" value="NZ_KN234776.1"/>
</dbReference>
<evidence type="ECO:0000256" key="9">
    <source>
        <dbReference type="SAM" id="Phobius"/>
    </source>
</evidence>
<dbReference type="SMART" id="SM00387">
    <property type="entry name" value="HATPase_c"/>
    <property type="match status" value="1"/>
</dbReference>
<dbReference type="InterPro" id="IPR036097">
    <property type="entry name" value="HisK_dim/P_sf"/>
</dbReference>
<dbReference type="EC" id="2.7.13.3" evidence="3"/>
<dbReference type="Pfam" id="PF00072">
    <property type="entry name" value="Response_reg"/>
    <property type="match status" value="1"/>
</dbReference>
<dbReference type="InterPro" id="IPR036890">
    <property type="entry name" value="HATPase_C_sf"/>
</dbReference>
<feature type="transmembrane region" description="Helical" evidence="9">
    <location>
        <begin position="174"/>
        <end position="194"/>
    </location>
</feature>
<keyword evidence="14" id="KW-1185">Reference proteome</keyword>
<protein>
    <recommendedName>
        <fullName evidence="3">histidine kinase</fullName>
        <ecNumber evidence="3">2.7.13.3</ecNumber>
    </recommendedName>
</protein>
<dbReference type="PROSITE" id="PS50110">
    <property type="entry name" value="RESPONSE_REGULATORY"/>
    <property type="match status" value="1"/>
</dbReference>
<evidence type="ECO:0000256" key="1">
    <source>
        <dbReference type="ARBA" id="ARBA00000085"/>
    </source>
</evidence>
<dbReference type="FunFam" id="3.30.565.10:FF:000010">
    <property type="entry name" value="Sensor histidine kinase RcsC"/>
    <property type="match status" value="1"/>
</dbReference>
<dbReference type="HOGENOM" id="CLU_000445_104_15_6"/>
<dbReference type="CDD" id="cd17546">
    <property type="entry name" value="REC_hyHK_CKI1_RcsC-like"/>
    <property type="match status" value="1"/>
</dbReference>
<keyword evidence="5" id="KW-0808">Transferase</keyword>
<keyword evidence="9" id="KW-0812">Transmembrane</keyword>
<evidence type="ECO:0000256" key="7">
    <source>
        <dbReference type="ARBA" id="ARBA00023012"/>
    </source>
</evidence>
<evidence type="ECO:0000256" key="4">
    <source>
        <dbReference type="ARBA" id="ARBA00022553"/>
    </source>
</evidence>
<dbReference type="Proteomes" id="UP000029640">
    <property type="component" value="Unassembled WGS sequence"/>
</dbReference>
<keyword evidence="7" id="KW-0902">Two-component regulatory system</keyword>
<dbReference type="SMART" id="SM00388">
    <property type="entry name" value="HisKA"/>
    <property type="match status" value="1"/>
</dbReference>
<dbReference type="Pfam" id="PF00512">
    <property type="entry name" value="HisKA"/>
    <property type="match status" value="1"/>
</dbReference>
<evidence type="ECO:0000256" key="6">
    <source>
        <dbReference type="ARBA" id="ARBA00022777"/>
    </source>
</evidence>
<dbReference type="Gene3D" id="3.40.50.2300">
    <property type="match status" value="1"/>
</dbReference>
<evidence type="ECO:0000259" key="10">
    <source>
        <dbReference type="PROSITE" id="PS50109"/>
    </source>
</evidence>
<comment type="caution">
    <text evidence="13">The sequence shown here is derived from an EMBL/GenBank/DDBJ whole genome shotgun (WGS) entry which is preliminary data.</text>
</comment>
<dbReference type="SUPFAM" id="SSF47384">
    <property type="entry name" value="Homodimeric domain of signal transducing histidine kinase"/>
    <property type="match status" value="1"/>
</dbReference>
<proteinExistence type="predicted"/>
<feature type="domain" description="HAMP" evidence="12">
    <location>
        <begin position="196"/>
        <end position="249"/>
    </location>
</feature>
<dbReference type="InterPro" id="IPR011006">
    <property type="entry name" value="CheY-like_superfamily"/>
</dbReference>
<dbReference type="GO" id="GO:0016020">
    <property type="term" value="C:membrane"/>
    <property type="evidence" value="ECO:0007669"/>
    <property type="project" value="UniProtKB-SubCell"/>
</dbReference>
<dbReference type="InterPro" id="IPR004358">
    <property type="entry name" value="Sig_transdc_His_kin-like_C"/>
</dbReference>
<dbReference type="STRING" id="1265313.HRUBRA_01632"/>
<keyword evidence="6" id="KW-0418">Kinase</keyword>
<dbReference type="InterPro" id="IPR003661">
    <property type="entry name" value="HisK_dim/P_dom"/>
</dbReference>
<dbReference type="Pfam" id="PF02518">
    <property type="entry name" value="HATPase_c"/>
    <property type="match status" value="1"/>
</dbReference>
<dbReference type="Pfam" id="PF00672">
    <property type="entry name" value="HAMP"/>
    <property type="match status" value="1"/>
</dbReference>
<name>A0A095WYT2_9GAMM</name>
<feature type="transmembrane region" description="Helical" evidence="9">
    <location>
        <begin position="18"/>
        <end position="41"/>
    </location>
</feature>
<dbReference type="Gene3D" id="1.10.287.130">
    <property type="match status" value="1"/>
</dbReference>
<gene>
    <name evidence="13" type="ORF">HRUBRA_01632</name>
</gene>
<dbReference type="SUPFAM" id="SSF52172">
    <property type="entry name" value="CheY-like"/>
    <property type="match status" value="1"/>
</dbReference>
<dbReference type="SMART" id="SM00304">
    <property type="entry name" value="HAMP"/>
    <property type="match status" value="1"/>
</dbReference>
<feature type="transmembrane region" description="Helical" evidence="9">
    <location>
        <begin position="48"/>
        <end position="70"/>
    </location>
</feature>
<dbReference type="Gene3D" id="6.10.340.10">
    <property type="match status" value="1"/>
</dbReference>
<dbReference type="PROSITE" id="PS50109">
    <property type="entry name" value="HIS_KIN"/>
    <property type="match status" value="1"/>
</dbReference>
<feature type="domain" description="Histidine kinase" evidence="10">
    <location>
        <begin position="271"/>
        <end position="492"/>
    </location>
</feature>
<keyword evidence="9" id="KW-0472">Membrane</keyword>
<dbReference type="eggNOG" id="COG0642">
    <property type="taxonomic scope" value="Bacteria"/>
</dbReference>
<comment type="catalytic activity">
    <reaction evidence="1">
        <text>ATP + protein L-histidine = ADP + protein N-phospho-L-histidine.</text>
        <dbReference type="EC" id="2.7.13.3"/>
    </reaction>
</comment>
<dbReference type="PRINTS" id="PR00344">
    <property type="entry name" value="BCTRLSENSOR"/>
</dbReference>
<dbReference type="AlphaFoldDB" id="A0A095WYT2"/>
<dbReference type="PANTHER" id="PTHR45339:SF5">
    <property type="entry name" value="HISTIDINE KINASE"/>
    <property type="match status" value="1"/>
</dbReference>
<feature type="domain" description="Response regulatory" evidence="11">
    <location>
        <begin position="522"/>
        <end position="643"/>
    </location>
</feature>
<dbReference type="InterPro" id="IPR003594">
    <property type="entry name" value="HATPase_dom"/>
</dbReference>
<keyword evidence="9" id="KW-1133">Transmembrane helix</keyword>
<evidence type="ECO:0000256" key="2">
    <source>
        <dbReference type="ARBA" id="ARBA00004370"/>
    </source>
</evidence>
<dbReference type="GO" id="GO:0000155">
    <property type="term" value="F:phosphorelay sensor kinase activity"/>
    <property type="evidence" value="ECO:0007669"/>
    <property type="project" value="InterPro"/>
</dbReference>
<evidence type="ECO:0000259" key="11">
    <source>
        <dbReference type="PROSITE" id="PS50110"/>
    </source>
</evidence>
<dbReference type="SMART" id="SM00448">
    <property type="entry name" value="REC"/>
    <property type="match status" value="1"/>
</dbReference>
<dbReference type="SUPFAM" id="SSF55874">
    <property type="entry name" value="ATPase domain of HSP90 chaperone/DNA topoisomerase II/histidine kinase"/>
    <property type="match status" value="1"/>
</dbReference>
<dbReference type="Gene3D" id="3.30.565.10">
    <property type="entry name" value="Histidine kinase-like ATPase, C-terminal domain"/>
    <property type="match status" value="1"/>
</dbReference>
<evidence type="ECO:0000256" key="5">
    <source>
        <dbReference type="ARBA" id="ARBA00022679"/>
    </source>
</evidence>
<feature type="modified residue" description="4-aspartylphosphate" evidence="8">
    <location>
        <position position="572"/>
    </location>
</feature>
<dbReference type="OrthoDB" id="6187449at2"/>
<reference evidence="13 14" key="1">
    <citation type="journal article" date="2014" name="Genome Announc.">
        <title>Genome Sequence of Gammaproteobacterial Pseudohaliea rubra Type Strain DSM 19751, Isolated from Coastal Seawater of the Mediterranean Sea.</title>
        <authorList>
            <person name="Spring S."/>
            <person name="Fiebig A."/>
            <person name="Riedel T."/>
            <person name="Goker M."/>
            <person name="Klenk H.P."/>
        </authorList>
    </citation>
    <scope>NUCLEOTIDE SEQUENCE [LARGE SCALE GENOMIC DNA]</scope>
    <source>
        <strain evidence="13 14">DSM 19751</strain>
    </source>
</reference>
<sequence>MTATGGRRSATTSLWARLFFAIGLSTLLGLGVFFGGAGWALQGFQERLLAGIGANIASLGAASVSAAAVFEDRATAEEILANFASLPAAVAAEVTLRDGRTLARWQRPSWSERLAEGTVTLPRLPAAEAVPVTVANKVAIVARAPIMVGGEYQGALIGIIDRQVVESYQGGLPLLLAAAAVTALLLALVAARLLQRFVAAPILGISRAMRRIADEGDYSAHIAYLGRDPLGTVADSFNAMVRRISQREQSLRAARLKAEDAARAKQVFLANMSHEMRTPMNVVIGGLHLAGQKEADPEVHELLTTTRQAAETLLGLINDVLDLSKIEAGHAEVTEAPVALPEQLERLRDLLAMRARQKKLSFHVSLAPEAQCTVLTDGQKLMQILTNLTANAIKYTEVGEVSVEVSCLAREGDRGRFRFLVRDTGIGIDETTQKHLFDPFYQAETARDKRFQGTGLGLSISQRLAGLLASTVCVESEPGFGSSFWVDLELPVLEVVDGSEGAASNAVAAQAPAAAPDVAGARVLLVEDTKTSRLIMRGLLEGAGVKVLEACDGYEAIERARDGAPLDVILMDIQMPGMDGVEATRRIRADYQAAGLDRVPPIIALTAYAYEEDRRGFLDAGMDGYLSKPVGPDALLQELARHLS</sequence>
<dbReference type="PROSITE" id="PS50885">
    <property type="entry name" value="HAMP"/>
    <property type="match status" value="1"/>
</dbReference>
<evidence type="ECO:0000313" key="13">
    <source>
        <dbReference type="EMBL" id="KGE03784.1"/>
    </source>
</evidence>
<dbReference type="InterPro" id="IPR005467">
    <property type="entry name" value="His_kinase_dom"/>
</dbReference>
<organism evidence="13 14">
    <name type="scientific">Pseudohaliea rubra DSM 19751</name>
    <dbReference type="NCBI Taxonomy" id="1265313"/>
    <lineage>
        <taxon>Bacteria</taxon>
        <taxon>Pseudomonadati</taxon>
        <taxon>Pseudomonadota</taxon>
        <taxon>Gammaproteobacteria</taxon>
        <taxon>Cellvibrionales</taxon>
        <taxon>Halieaceae</taxon>
        <taxon>Pseudohaliea</taxon>
    </lineage>
</organism>
<dbReference type="SUPFAM" id="SSF158472">
    <property type="entry name" value="HAMP domain-like"/>
    <property type="match status" value="1"/>
</dbReference>
<dbReference type="InterPro" id="IPR003660">
    <property type="entry name" value="HAMP_dom"/>
</dbReference>
<keyword evidence="4 8" id="KW-0597">Phosphoprotein</keyword>
<evidence type="ECO:0000256" key="3">
    <source>
        <dbReference type="ARBA" id="ARBA00012438"/>
    </source>
</evidence>
<dbReference type="EMBL" id="AUVB01000047">
    <property type="protein sequence ID" value="KGE03784.1"/>
    <property type="molecule type" value="Genomic_DNA"/>
</dbReference>
<evidence type="ECO:0000313" key="14">
    <source>
        <dbReference type="Proteomes" id="UP000029640"/>
    </source>
</evidence>
<dbReference type="CDD" id="cd00082">
    <property type="entry name" value="HisKA"/>
    <property type="match status" value="1"/>
</dbReference>
<dbReference type="Pfam" id="PF17152">
    <property type="entry name" value="CHASE8"/>
    <property type="match status" value="1"/>
</dbReference>
<dbReference type="CDD" id="cd16922">
    <property type="entry name" value="HATPase_EvgS-ArcB-TorS-like"/>
    <property type="match status" value="1"/>
</dbReference>
<evidence type="ECO:0000256" key="8">
    <source>
        <dbReference type="PROSITE-ProRule" id="PRU00169"/>
    </source>
</evidence>
<comment type="subcellular location">
    <subcellularLocation>
        <location evidence="2">Membrane</location>
    </subcellularLocation>
</comment>
<dbReference type="CDD" id="cd06225">
    <property type="entry name" value="HAMP"/>
    <property type="match status" value="1"/>
</dbReference>
<dbReference type="PANTHER" id="PTHR45339">
    <property type="entry name" value="HYBRID SIGNAL TRANSDUCTION HISTIDINE KINASE J"/>
    <property type="match status" value="1"/>
</dbReference>
<accession>A0A095WYT2</accession>
<evidence type="ECO:0000259" key="12">
    <source>
        <dbReference type="PROSITE" id="PS50885"/>
    </source>
</evidence>
<dbReference type="InterPro" id="IPR033417">
    <property type="entry name" value="CHASE8"/>
</dbReference>
<dbReference type="InterPro" id="IPR001789">
    <property type="entry name" value="Sig_transdc_resp-reg_receiver"/>
</dbReference>